<keyword evidence="1" id="KW-0732">Signal</keyword>
<evidence type="ECO:0000256" key="1">
    <source>
        <dbReference type="SAM" id="SignalP"/>
    </source>
</evidence>
<accession>A0AAD5N218</accession>
<organism evidence="2 3">
    <name type="scientific">Parelaphostrongylus tenuis</name>
    <name type="common">Meningeal worm</name>
    <dbReference type="NCBI Taxonomy" id="148309"/>
    <lineage>
        <taxon>Eukaryota</taxon>
        <taxon>Metazoa</taxon>
        <taxon>Ecdysozoa</taxon>
        <taxon>Nematoda</taxon>
        <taxon>Chromadorea</taxon>
        <taxon>Rhabditida</taxon>
        <taxon>Rhabditina</taxon>
        <taxon>Rhabditomorpha</taxon>
        <taxon>Strongyloidea</taxon>
        <taxon>Metastrongylidae</taxon>
        <taxon>Parelaphostrongylus</taxon>
    </lineage>
</organism>
<gene>
    <name evidence="2" type="ORF">KIN20_019277</name>
</gene>
<sequence>MRCLRRNVLFISTVKGLQCACAEGNGVVMDLMTRYYVAADTPALTTGAHCTP</sequence>
<protein>
    <submittedName>
        <fullName evidence="2">Uncharacterized protein</fullName>
    </submittedName>
</protein>
<evidence type="ECO:0000313" key="3">
    <source>
        <dbReference type="Proteomes" id="UP001196413"/>
    </source>
</evidence>
<evidence type="ECO:0000313" key="2">
    <source>
        <dbReference type="EMBL" id="KAJ1360336.1"/>
    </source>
</evidence>
<dbReference type="Proteomes" id="UP001196413">
    <property type="component" value="Unassembled WGS sequence"/>
</dbReference>
<reference evidence="2" key="1">
    <citation type="submission" date="2021-06" db="EMBL/GenBank/DDBJ databases">
        <title>Parelaphostrongylus tenuis whole genome reference sequence.</title>
        <authorList>
            <person name="Garwood T.J."/>
            <person name="Larsen P.A."/>
            <person name="Fountain-Jones N.M."/>
            <person name="Garbe J.R."/>
            <person name="Macchietto M.G."/>
            <person name="Kania S.A."/>
            <person name="Gerhold R.W."/>
            <person name="Richards J.E."/>
            <person name="Wolf T.M."/>
        </authorList>
    </citation>
    <scope>NUCLEOTIDE SEQUENCE</scope>
    <source>
        <strain evidence="2">MNPRO001-30</strain>
        <tissue evidence="2">Meninges</tissue>
    </source>
</reference>
<dbReference type="AlphaFoldDB" id="A0AAD5N218"/>
<dbReference type="EMBL" id="JAHQIW010003841">
    <property type="protein sequence ID" value="KAJ1360336.1"/>
    <property type="molecule type" value="Genomic_DNA"/>
</dbReference>
<comment type="caution">
    <text evidence="2">The sequence shown here is derived from an EMBL/GenBank/DDBJ whole genome shotgun (WGS) entry which is preliminary data.</text>
</comment>
<proteinExistence type="predicted"/>
<keyword evidence="3" id="KW-1185">Reference proteome</keyword>
<feature type="chain" id="PRO_5042081869" evidence="1">
    <location>
        <begin position="20"/>
        <end position="52"/>
    </location>
</feature>
<name>A0AAD5N218_PARTN</name>
<feature type="signal peptide" evidence="1">
    <location>
        <begin position="1"/>
        <end position="19"/>
    </location>
</feature>